<proteinExistence type="predicted"/>
<reference evidence="4" key="1">
    <citation type="journal article" date="2013" name="Genome Announc.">
        <title>Draft genome sequence of Botrytis cinerea BcDW1, inoculum for noble rot of grape berries.</title>
        <authorList>
            <person name="Blanco-Ulate B."/>
            <person name="Allen G."/>
            <person name="Powell A.L."/>
            <person name="Cantu D."/>
        </authorList>
    </citation>
    <scope>NUCLEOTIDE SEQUENCE [LARGE SCALE GENOMIC DNA]</scope>
    <source>
        <strain evidence="4">BcDW1</strain>
    </source>
</reference>
<keyword evidence="2" id="KW-0812">Transmembrane</keyword>
<dbReference type="Proteomes" id="UP000012045">
    <property type="component" value="Unassembled WGS sequence"/>
</dbReference>
<feature type="transmembrane region" description="Helical" evidence="2">
    <location>
        <begin position="476"/>
        <end position="499"/>
    </location>
</feature>
<evidence type="ECO:0000256" key="2">
    <source>
        <dbReference type="SAM" id="Phobius"/>
    </source>
</evidence>
<feature type="transmembrane region" description="Helical" evidence="2">
    <location>
        <begin position="452"/>
        <end position="470"/>
    </location>
</feature>
<accession>M7UQT7</accession>
<dbReference type="AlphaFoldDB" id="M7UQT7"/>
<dbReference type="EMBL" id="KB707750">
    <property type="protein sequence ID" value="EMR89323.1"/>
    <property type="molecule type" value="Genomic_DNA"/>
</dbReference>
<dbReference type="HOGENOM" id="CLU_042059_1_1_1"/>
<feature type="transmembrane region" description="Helical" evidence="2">
    <location>
        <begin position="339"/>
        <end position="361"/>
    </location>
</feature>
<protein>
    <submittedName>
        <fullName evidence="3">Uncharacterized protein</fullName>
    </submittedName>
</protein>
<keyword evidence="2" id="KW-0472">Membrane</keyword>
<gene>
    <name evidence="3" type="ORF">BcDW1_2045</name>
</gene>
<sequence length="502" mass="54828">MLSNEMKILSSQTCKLLMPEPLDINFDGKYNSSDGGDDIDVVESGTLRCIVLSSTQLLAEKPKSEKSLSYLWDKRAGSRRRVGFVYLLPDRIDRKTTGGGLTHKTILNEIHQNENNSSKGKEEKMAPATRSLRRDKAESLADSTEAAADQLVNGDLSHLQIVDDLDEYYSKKEAAKRENDENSMLVKSMLDDSGFSQRKPSKVPDLLRFPLVVVLSLMGSGLAYSLRASYIEAEELGSVSKRYQGWEEAAGLVAWRTAELALGWFGNYDGYDFAAMTLLSRGPPLYLLNAFYEVSVKTVVSSLLIDTLTTYVPFRLLRPLSPAHADAPSVPNRDITSDIPVQIITTLLAASIYSVTLYGAYMSYMPIYLVTYFEGIPSIAAAHSATPTSLLPVMLLLGLATRSFIFTPVTATKPSDSVPPPFNPETATLGETILYNLWGFSNKTRIIIKRTATLMMVTGVNTFLQTYVTVEGVEALGAVAYSGIWVVAAGICGGVLGFVGAV</sequence>
<evidence type="ECO:0000313" key="4">
    <source>
        <dbReference type="Proteomes" id="UP000012045"/>
    </source>
</evidence>
<evidence type="ECO:0000256" key="1">
    <source>
        <dbReference type="SAM" id="MobiDB-lite"/>
    </source>
</evidence>
<dbReference type="OrthoDB" id="5394254at2759"/>
<name>M7UQT7_BOTF1</name>
<feature type="region of interest" description="Disordered" evidence="1">
    <location>
        <begin position="110"/>
        <end position="140"/>
    </location>
</feature>
<evidence type="ECO:0000313" key="3">
    <source>
        <dbReference type="EMBL" id="EMR89323.1"/>
    </source>
</evidence>
<organism evidence="3 4">
    <name type="scientific">Botryotinia fuckeliana (strain BcDW1)</name>
    <name type="common">Noble rot fungus</name>
    <name type="synonym">Botrytis cinerea</name>
    <dbReference type="NCBI Taxonomy" id="1290391"/>
    <lineage>
        <taxon>Eukaryota</taxon>
        <taxon>Fungi</taxon>
        <taxon>Dikarya</taxon>
        <taxon>Ascomycota</taxon>
        <taxon>Pezizomycotina</taxon>
        <taxon>Leotiomycetes</taxon>
        <taxon>Helotiales</taxon>
        <taxon>Sclerotiniaceae</taxon>
        <taxon>Botrytis</taxon>
    </lineage>
</organism>
<keyword evidence="2" id="KW-1133">Transmembrane helix</keyword>